<accession>A0A0C3L790</accession>
<dbReference type="HOGENOM" id="CLU_804590_0_0_1"/>
<reference evidence="2" key="2">
    <citation type="submission" date="2015-01" db="EMBL/GenBank/DDBJ databases">
        <title>Evolutionary Origins and Diversification of the Mycorrhizal Mutualists.</title>
        <authorList>
            <consortium name="DOE Joint Genome Institute"/>
            <consortium name="Mycorrhizal Genomics Consortium"/>
            <person name="Kohler A."/>
            <person name="Kuo A."/>
            <person name="Nagy L.G."/>
            <person name="Floudas D."/>
            <person name="Copeland A."/>
            <person name="Barry K.W."/>
            <person name="Cichocki N."/>
            <person name="Veneault-Fourrey C."/>
            <person name="LaButti K."/>
            <person name="Lindquist E.A."/>
            <person name="Lipzen A."/>
            <person name="Lundell T."/>
            <person name="Morin E."/>
            <person name="Murat C."/>
            <person name="Riley R."/>
            <person name="Ohm R."/>
            <person name="Sun H."/>
            <person name="Tunlid A."/>
            <person name="Henrissat B."/>
            <person name="Grigoriev I.V."/>
            <person name="Hibbett D.S."/>
            <person name="Martin F."/>
        </authorList>
    </citation>
    <scope>NUCLEOTIDE SEQUENCE [LARGE SCALE GENOMIC DNA]</scope>
    <source>
        <strain evidence="2">MUT 4182</strain>
    </source>
</reference>
<evidence type="ECO:0000313" key="1">
    <source>
        <dbReference type="EMBL" id="KIO17342.1"/>
    </source>
</evidence>
<reference evidence="1 2" key="1">
    <citation type="submission" date="2014-04" db="EMBL/GenBank/DDBJ databases">
        <authorList>
            <consortium name="DOE Joint Genome Institute"/>
            <person name="Kuo A."/>
            <person name="Girlanda M."/>
            <person name="Perotto S."/>
            <person name="Kohler A."/>
            <person name="Nagy L.G."/>
            <person name="Floudas D."/>
            <person name="Copeland A."/>
            <person name="Barry K.W."/>
            <person name="Cichocki N."/>
            <person name="Veneault-Fourrey C."/>
            <person name="LaButti K."/>
            <person name="Lindquist E.A."/>
            <person name="Lipzen A."/>
            <person name="Lundell T."/>
            <person name="Morin E."/>
            <person name="Murat C."/>
            <person name="Sun H."/>
            <person name="Tunlid A."/>
            <person name="Henrissat B."/>
            <person name="Grigoriev I.V."/>
            <person name="Hibbett D.S."/>
            <person name="Martin F."/>
            <person name="Nordberg H.P."/>
            <person name="Cantor M.N."/>
            <person name="Hua S.X."/>
        </authorList>
    </citation>
    <scope>NUCLEOTIDE SEQUENCE [LARGE SCALE GENOMIC DNA]</scope>
    <source>
        <strain evidence="1 2">MUT 4182</strain>
    </source>
</reference>
<evidence type="ECO:0000313" key="2">
    <source>
        <dbReference type="Proteomes" id="UP000054248"/>
    </source>
</evidence>
<dbReference type="EMBL" id="KN823394">
    <property type="protein sequence ID" value="KIO17342.1"/>
    <property type="molecule type" value="Genomic_DNA"/>
</dbReference>
<dbReference type="OrthoDB" id="3353982at2759"/>
<keyword evidence="2" id="KW-1185">Reference proteome</keyword>
<proteinExistence type="predicted"/>
<name>A0A0C3L790_9AGAM</name>
<gene>
    <name evidence="1" type="ORF">M407DRAFT_32977</name>
</gene>
<organism evidence="1 2">
    <name type="scientific">Tulasnella calospora MUT 4182</name>
    <dbReference type="NCBI Taxonomy" id="1051891"/>
    <lineage>
        <taxon>Eukaryota</taxon>
        <taxon>Fungi</taxon>
        <taxon>Dikarya</taxon>
        <taxon>Basidiomycota</taxon>
        <taxon>Agaricomycotina</taxon>
        <taxon>Agaricomycetes</taxon>
        <taxon>Cantharellales</taxon>
        <taxon>Tulasnellaceae</taxon>
        <taxon>Tulasnella</taxon>
    </lineage>
</organism>
<protein>
    <recommendedName>
        <fullName evidence="3">F-box domain-containing protein</fullName>
    </recommendedName>
</protein>
<evidence type="ECO:0008006" key="3">
    <source>
        <dbReference type="Google" id="ProtNLM"/>
    </source>
</evidence>
<sequence length="345" mass="39456">MSKPEACWGRVRTTVHHHPFRPSACFDPDAQRHQRRFKMLPPTGFAGLPSELFSAILDEVDPEDLQSVTLALIKSIPNAPISSHHLFRHTRLTRPNQPWLLYQRLGLNRTQTYRRTDQFADPLWIKSFKWLGWAVDADVLNNLLEFLPTIQDLHINVGTTFAPEHLEDLFRNPRHQLQRLSVRFRPYFRQATYYQFLAGAYFDSFLDALSSWPEIPSLTTILIIQDPLPLFDPAEDAPAHALRPSMSFAQPIVFFSLDPITTLAKSPIALHVKHLRFRVPLRTIWNKICEPNAFPSVEILDLSTSPVHPEQAAIALLNGFPRLRHLIVDGKRVENVGSSYGNGRG</sequence>
<dbReference type="AlphaFoldDB" id="A0A0C3L790"/>
<dbReference type="Proteomes" id="UP000054248">
    <property type="component" value="Unassembled WGS sequence"/>
</dbReference>